<protein>
    <submittedName>
        <fullName evidence="2">Uncharacterized protein</fullName>
    </submittedName>
</protein>
<feature type="compositionally biased region" description="Polar residues" evidence="1">
    <location>
        <begin position="15"/>
        <end position="28"/>
    </location>
</feature>
<name>A0AAE1I9F2_9HYPO</name>
<dbReference type="GeneID" id="87922366"/>
<reference evidence="2" key="1">
    <citation type="submission" date="2023-11" db="EMBL/GenBank/DDBJ databases">
        <title>The genome sequences of three competitors of mushroom-forming fungi.</title>
        <authorList>
            <person name="Beijen E."/>
            <person name="Ohm R.A."/>
        </authorList>
    </citation>
    <scope>NUCLEOTIDE SEQUENCE</scope>
    <source>
        <strain evidence="2">CBS 100526</strain>
    </source>
</reference>
<feature type="region of interest" description="Disordered" evidence="1">
    <location>
        <begin position="210"/>
        <end position="230"/>
    </location>
</feature>
<dbReference type="EMBL" id="JAWRVG010000035">
    <property type="protein sequence ID" value="KAK4067255.1"/>
    <property type="molecule type" value="Genomic_DNA"/>
</dbReference>
<accession>A0AAE1I9F2</accession>
<sequence>MHKAAPPLRLGRPSGKSQRSHTSNTNSGEAEVQGCAGVEGGMSNEPSQHPLSTTVNSPNSRSAQQPDQQRDAQPDSDDGQQEQQQPNTLAAGHDSLDFSTAPLMLIPPSTIPALPYNDTIAMQWQATIGDIGVDTPSSSDAGRTSLVGMESYPLQPSLDSHWMDEHSTDAFNLTLDHQVPQKINLPAPPSAPHGRDALARLLDLRRDLETLHNPPSDTSSRPDVGRNNGPGIHCSLSATIEKVFSSTEVLVDIISALDRRSQVGTPPSHLDWQPDSSSTPPVNVDHSTMLLILSCYMRLLDIYESLADDLRANNHHLPTPPGAPPALNVPVFAMGGFKLATTSSTNVVMIIHAILEMVALLQMGIHVYVLAAGRDGGRDSQAGRRSDSREFPKYQNHSTVPSTETFLKDMLSSLSMREQTLVRNLSRAIYQVSILDY</sequence>
<feature type="region of interest" description="Disordered" evidence="1">
    <location>
        <begin position="376"/>
        <end position="398"/>
    </location>
</feature>
<dbReference type="RefSeq" id="XP_062753284.1">
    <property type="nucleotide sequence ID" value="XM_062902463.1"/>
</dbReference>
<dbReference type="Proteomes" id="UP001273209">
    <property type="component" value="Unassembled WGS sequence"/>
</dbReference>
<organism evidence="2 3">
    <name type="scientific">Trichoderma aggressivum f. europaeum</name>
    <dbReference type="NCBI Taxonomy" id="173218"/>
    <lineage>
        <taxon>Eukaryota</taxon>
        <taxon>Fungi</taxon>
        <taxon>Dikarya</taxon>
        <taxon>Ascomycota</taxon>
        <taxon>Pezizomycotina</taxon>
        <taxon>Sordariomycetes</taxon>
        <taxon>Hypocreomycetidae</taxon>
        <taxon>Hypocreales</taxon>
        <taxon>Hypocreaceae</taxon>
        <taxon>Trichoderma</taxon>
    </lineage>
</organism>
<evidence type="ECO:0000313" key="3">
    <source>
        <dbReference type="Proteomes" id="UP001273209"/>
    </source>
</evidence>
<gene>
    <name evidence="2" type="ORF">Triagg1_7698</name>
</gene>
<keyword evidence="3" id="KW-1185">Reference proteome</keyword>
<comment type="caution">
    <text evidence="2">The sequence shown here is derived from an EMBL/GenBank/DDBJ whole genome shotgun (WGS) entry which is preliminary data.</text>
</comment>
<evidence type="ECO:0000313" key="2">
    <source>
        <dbReference type="EMBL" id="KAK4067255.1"/>
    </source>
</evidence>
<evidence type="ECO:0000256" key="1">
    <source>
        <dbReference type="SAM" id="MobiDB-lite"/>
    </source>
</evidence>
<feature type="compositionally biased region" description="Basic and acidic residues" evidence="1">
    <location>
        <begin position="376"/>
        <end position="392"/>
    </location>
</feature>
<proteinExistence type="predicted"/>
<feature type="compositionally biased region" description="Polar residues" evidence="1">
    <location>
        <begin position="44"/>
        <end position="60"/>
    </location>
</feature>
<dbReference type="AlphaFoldDB" id="A0AAE1I9F2"/>
<feature type="region of interest" description="Disordered" evidence="1">
    <location>
        <begin position="1"/>
        <end position="94"/>
    </location>
</feature>